<evidence type="ECO:0000313" key="1">
    <source>
        <dbReference type="EMBL" id="RHZ75509.1"/>
    </source>
</evidence>
<organism evidence="1 2">
    <name type="scientific">Diversispora epigaea</name>
    <dbReference type="NCBI Taxonomy" id="1348612"/>
    <lineage>
        <taxon>Eukaryota</taxon>
        <taxon>Fungi</taxon>
        <taxon>Fungi incertae sedis</taxon>
        <taxon>Mucoromycota</taxon>
        <taxon>Glomeromycotina</taxon>
        <taxon>Glomeromycetes</taxon>
        <taxon>Diversisporales</taxon>
        <taxon>Diversisporaceae</taxon>
        <taxon>Diversispora</taxon>
    </lineage>
</organism>
<accession>A0A397IHS8</accession>
<dbReference type="Proteomes" id="UP000266861">
    <property type="component" value="Unassembled WGS sequence"/>
</dbReference>
<dbReference type="AlphaFoldDB" id="A0A397IHS8"/>
<keyword evidence="2" id="KW-1185">Reference proteome</keyword>
<evidence type="ECO:0008006" key="3">
    <source>
        <dbReference type="Google" id="ProtNLM"/>
    </source>
</evidence>
<sequence length="255" mass="31281">MNKHLHQHPLIPTNDGQFLSSSFIWTNAVQEIYNFCQQYSLLWLWVYLWNEWYKAYWKVLKRDFLYKFFRPRLDLVVFIIMEKVISHQKRKFEQVFLVKQKKADCCSFFFTNCFFICKHLVQQKGIVDVPFFDQIHRCYEYPFLNTLFQINNSNQFLQITSNIETIENEKLKVIEKENLENEECEELYNHLIDTMEKSLEILKDQQSKKNFKWIKGVEKNFIPIQKMLLEITLYKRRRVMPRTFKDHSCNTMFFN</sequence>
<dbReference type="STRING" id="1348612.A0A397IHS8"/>
<dbReference type="EMBL" id="PQFF01000198">
    <property type="protein sequence ID" value="RHZ75509.1"/>
    <property type="molecule type" value="Genomic_DNA"/>
</dbReference>
<name>A0A397IHS8_9GLOM</name>
<evidence type="ECO:0000313" key="2">
    <source>
        <dbReference type="Proteomes" id="UP000266861"/>
    </source>
</evidence>
<comment type="caution">
    <text evidence="1">The sequence shown here is derived from an EMBL/GenBank/DDBJ whole genome shotgun (WGS) entry which is preliminary data.</text>
</comment>
<protein>
    <recommendedName>
        <fullName evidence="3">SWIM-type domain-containing protein</fullName>
    </recommendedName>
</protein>
<dbReference type="OrthoDB" id="2449435at2759"/>
<reference evidence="1 2" key="1">
    <citation type="submission" date="2018-08" db="EMBL/GenBank/DDBJ databases">
        <title>Genome and evolution of the arbuscular mycorrhizal fungus Diversispora epigaea (formerly Glomus versiforme) and its bacterial endosymbionts.</title>
        <authorList>
            <person name="Sun X."/>
            <person name="Fei Z."/>
            <person name="Harrison M."/>
        </authorList>
    </citation>
    <scope>NUCLEOTIDE SEQUENCE [LARGE SCALE GENOMIC DNA]</scope>
    <source>
        <strain evidence="1 2">IT104</strain>
    </source>
</reference>
<proteinExistence type="predicted"/>
<gene>
    <name evidence="1" type="ORF">Glove_213g137</name>
</gene>